<evidence type="ECO:0000256" key="1">
    <source>
        <dbReference type="SAM" id="SignalP"/>
    </source>
</evidence>
<dbReference type="AlphaFoldDB" id="A0A7J8ZWQ2"/>
<organism evidence="2 3">
    <name type="scientific">Gossypium laxum</name>
    <dbReference type="NCBI Taxonomy" id="34288"/>
    <lineage>
        <taxon>Eukaryota</taxon>
        <taxon>Viridiplantae</taxon>
        <taxon>Streptophyta</taxon>
        <taxon>Embryophyta</taxon>
        <taxon>Tracheophyta</taxon>
        <taxon>Spermatophyta</taxon>
        <taxon>Magnoliopsida</taxon>
        <taxon>eudicotyledons</taxon>
        <taxon>Gunneridae</taxon>
        <taxon>Pentapetalae</taxon>
        <taxon>rosids</taxon>
        <taxon>malvids</taxon>
        <taxon>Malvales</taxon>
        <taxon>Malvaceae</taxon>
        <taxon>Malvoideae</taxon>
        <taxon>Gossypium</taxon>
    </lineage>
</organism>
<protein>
    <submittedName>
        <fullName evidence="2">Uncharacterized protein</fullName>
    </submittedName>
</protein>
<keyword evidence="3" id="KW-1185">Reference proteome</keyword>
<name>A0A7J8ZWQ2_9ROSI</name>
<dbReference type="EMBL" id="JABEZV010000007">
    <property type="protein sequence ID" value="MBA0716221.1"/>
    <property type="molecule type" value="Genomic_DNA"/>
</dbReference>
<keyword evidence="1" id="KW-0732">Signal</keyword>
<proteinExistence type="predicted"/>
<feature type="signal peptide" evidence="1">
    <location>
        <begin position="1"/>
        <end position="25"/>
    </location>
</feature>
<reference evidence="2 3" key="1">
    <citation type="journal article" date="2019" name="Genome Biol. Evol.">
        <title>Insights into the evolution of the New World diploid cottons (Gossypium, subgenus Houzingenia) based on genome sequencing.</title>
        <authorList>
            <person name="Grover C.E."/>
            <person name="Arick M.A. 2nd"/>
            <person name="Thrash A."/>
            <person name="Conover J.L."/>
            <person name="Sanders W.S."/>
            <person name="Peterson D.G."/>
            <person name="Frelichowski J.E."/>
            <person name="Scheffler J.A."/>
            <person name="Scheffler B.E."/>
            <person name="Wendel J.F."/>
        </authorList>
    </citation>
    <scope>NUCLEOTIDE SEQUENCE [LARGE SCALE GENOMIC DNA]</scope>
    <source>
        <strain evidence="2">4</strain>
        <tissue evidence="2">Leaf</tissue>
    </source>
</reference>
<feature type="chain" id="PRO_5029599468" evidence="1">
    <location>
        <begin position="26"/>
        <end position="61"/>
    </location>
</feature>
<comment type="caution">
    <text evidence="2">The sequence shown here is derived from an EMBL/GenBank/DDBJ whole genome shotgun (WGS) entry which is preliminary data.</text>
</comment>
<sequence length="61" mass="6901">MGLNPIQIYSRFVLFFLILAIPSKPHLLSLQCDCSHEEVSQTLDKHSNACCIDCNFKLSDC</sequence>
<evidence type="ECO:0000313" key="3">
    <source>
        <dbReference type="Proteomes" id="UP000593574"/>
    </source>
</evidence>
<dbReference type="Proteomes" id="UP000593574">
    <property type="component" value="Unassembled WGS sequence"/>
</dbReference>
<evidence type="ECO:0000313" key="2">
    <source>
        <dbReference type="EMBL" id="MBA0716221.1"/>
    </source>
</evidence>
<gene>
    <name evidence="2" type="ORF">Golax_015070</name>
</gene>
<accession>A0A7J8ZWQ2</accession>